<dbReference type="PROSITE" id="PS50850">
    <property type="entry name" value="MFS"/>
    <property type="match status" value="1"/>
</dbReference>
<dbReference type="Proteomes" id="UP000318834">
    <property type="component" value="Unassembled WGS sequence"/>
</dbReference>
<feature type="transmembrane region" description="Helical" evidence="6">
    <location>
        <begin position="37"/>
        <end position="58"/>
    </location>
</feature>
<reference evidence="8 9" key="1">
    <citation type="journal article" date="2019" name="Nat. Microbiol.">
        <title>Mediterranean grassland soil C-N compound turnover is dependent on rainfall and depth, and is mediated by genomically divergent microorganisms.</title>
        <authorList>
            <person name="Diamond S."/>
            <person name="Andeer P.F."/>
            <person name="Li Z."/>
            <person name="Crits-Christoph A."/>
            <person name="Burstein D."/>
            <person name="Anantharaman K."/>
            <person name="Lane K.R."/>
            <person name="Thomas B.C."/>
            <person name="Pan C."/>
            <person name="Northen T.R."/>
            <person name="Banfield J.F."/>
        </authorList>
    </citation>
    <scope>NUCLEOTIDE SEQUENCE [LARGE SCALE GENOMIC DNA]</scope>
    <source>
        <strain evidence="8">NP_8</strain>
    </source>
</reference>
<dbReference type="PANTHER" id="PTHR16172">
    <property type="entry name" value="MAJOR FACILITATOR SUPERFAMILY DOMAIN-CONTAINING PROTEIN 6-LIKE"/>
    <property type="match status" value="1"/>
</dbReference>
<evidence type="ECO:0000256" key="6">
    <source>
        <dbReference type="SAM" id="Phobius"/>
    </source>
</evidence>
<keyword evidence="3 6" id="KW-0812">Transmembrane</keyword>
<evidence type="ECO:0000313" key="8">
    <source>
        <dbReference type="EMBL" id="TMI76061.1"/>
    </source>
</evidence>
<comment type="subcellular location">
    <subcellularLocation>
        <location evidence="1">Cell membrane</location>
        <topology evidence="1">Multi-pass membrane protein</topology>
    </subcellularLocation>
</comment>
<dbReference type="SUPFAM" id="SSF103473">
    <property type="entry name" value="MFS general substrate transporter"/>
    <property type="match status" value="1"/>
</dbReference>
<evidence type="ECO:0000256" key="2">
    <source>
        <dbReference type="ARBA" id="ARBA00005241"/>
    </source>
</evidence>
<evidence type="ECO:0000256" key="1">
    <source>
        <dbReference type="ARBA" id="ARBA00004651"/>
    </source>
</evidence>
<accession>A0A537IXM4</accession>
<dbReference type="EMBL" id="VBAP01000031">
    <property type="protein sequence ID" value="TMI76061.1"/>
    <property type="molecule type" value="Genomic_DNA"/>
</dbReference>
<name>A0A537IXM4_9BACT</name>
<dbReference type="GO" id="GO:0022857">
    <property type="term" value="F:transmembrane transporter activity"/>
    <property type="evidence" value="ECO:0007669"/>
    <property type="project" value="InterPro"/>
</dbReference>
<dbReference type="PANTHER" id="PTHR16172:SF41">
    <property type="entry name" value="MAJOR FACILITATOR SUPERFAMILY DOMAIN-CONTAINING PROTEIN 6-LIKE"/>
    <property type="match status" value="1"/>
</dbReference>
<comment type="caution">
    <text evidence="8">The sequence shown here is derived from an EMBL/GenBank/DDBJ whole genome shotgun (WGS) entry which is preliminary data.</text>
</comment>
<evidence type="ECO:0000313" key="9">
    <source>
        <dbReference type="Proteomes" id="UP000318834"/>
    </source>
</evidence>
<feature type="transmembrane region" description="Helical" evidence="6">
    <location>
        <begin position="187"/>
        <end position="210"/>
    </location>
</feature>
<evidence type="ECO:0000259" key="7">
    <source>
        <dbReference type="PROSITE" id="PS50850"/>
    </source>
</evidence>
<dbReference type="InterPro" id="IPR051717">
    <property type="entry name" value="MFS_MFSD6"/>
</dbReference>
<feature type="transmembrane region" description="Helical" evidence="6">
    <location>
        <begin position="230"/>
        <end position="248"/>
    </location>
</feature>
<proteinExistence type="inferred from homology"/>
<sequence>MPAGSAAFLAFFAIIYMNIAAITFMALALLARGLSPAQTGLVLGVLPVVQVITQPVWGVLADKTGQTKRLLTLACAGLVAASAGLWAAQEFVPLLLAMFGVAVMRAGILPLVTALALTHLGAEDRGFGRIRLWGSVGFSVAVFVIGWKVAQPNPELILPLHAVFALAATAVATLLPQSARPVAPPGLRLRLLAAAPGLGPLVAAAALTGMGMGVNNTFLAVFMRDLGGPGWTLGAAFAIAAMGEVPLMAKMQHLIHRFGVSRLVGVGLLVLPIRWGLYALLHSPWPILPLQLLHSVAIACLEVAGVLLVRDLTRPEWSATAQAFYGAALMGLGPSAGTVLAGAIYEWRGLHTVFGVSVIPALAAWLLFATLHPRRGKR</sequence>
<keyword evidence="4 6" id="KW-1133">Transmembrane helix</keyword>
<protein>
    <submittedName>
        <fullName evidence="8">MFS transporter</fullName>
    </submittedName>
</protein>
<dbReference type="Gene3D" id="1.20.1250.20">
    <property type="entry name" value="MFS general substrate transporter like domains"/>
    <property type="match status" value="2"/>
</dbReference>
<dbReference type="AlphaFoldDB" id="A0A537IXM4"/>
<dbReference type="InterPro" id="IPR020846">
    <property type="entry name" value="MFS_dom"/>
</dbReference>
<feature type="transmembrane region" description="Helical" evidence="6">
    <location>
        <begin position="260"/>
        <end position="281"/>
    </location>
</feature>
<feature type="transmembrane region" description="Helical" evidence="6">
    <location>
        <begin position="7"/>
        <end position="31"/>
    </location>
</feature>
<feature type="domain" description="Major facilitator superfamily (MFS) profile" evidence="7">
    <location>
        <begin position="197"/>
        <end position="378"/>
    </location>
</feature>
<evidence type="ECO:0000256" key="4">
    <source>
        <dbReference type="ARBA" id="ARBA00022989"/>
    </source>
</evidence>
<feature type="transmembrane region" description="Helical" evidence="6">
    <location>
        <begin position="130"/>
        <end position="150"/>
    </location>
</feature>
<feature type="transmembrane region" description="Helical" evidence="6">
    <location>
        <begin position="156"/>
        <end position="175"/>
    </location>
</feature>
<feature type="transmembrane region" description="Helical" evidence="6">
    <location>
        <begin position="321"/>
        <end position="345"/>
    </location>
</feature>
<keyword evidence="5 6" id="KW-0472">Membrane</keyword>
<dbReference type="InterPro" id="IPR024989">
    <property type="entry name" value="MFS_assoc_dom"/>
</dbReference>
<feature type="transmembrane region" description="Helical" evidence="6">
    <location>
        <begin position="351"/>
        <end position="371"/>
    </location>
</feature>
<comment type="similarity">
    <text evidence="2">Belongs to the major facilitator superfamily. MFSD6 family.</text>
</comment>
<feature type="transmembrane region" description="Helical" evidence="6">
    <location>
        <begin position="94"/>
        <end position="118"/>
    </location>
</feature>
<feature type="transmembrane region" description="Helical" evidence="6">
    <location>
        <begin position="70"/>
        <end position="88"/>
    </location>
</feature>
<feature type="transmembrane region" description="Helical" evidence="6">
    <location>
        <begin position="287"/>
        <end position="309"/>
    </location>
</feature>
<gene>
    <name evidence="8" type="ORF">E6H05_04895</name>
</gene>
<dbReference type="GO" id="GO:0005886">
    <property type="term" value="C:plasma membrane"/>
    <property type="evidence" value="ECO:0007669"/>
    <property type="project" value="UniProtKB-SubCell"/>
</dbReference>
<evidence type="ECO:0000256" key="5">
    <source>
        <dbReference type="ARBA" id="ARBA00023136"/>
    </source>
</evidence>
<dbReference type="InterPro" id="IPR036259">
    <property type="entry name" value="MFS_trans_sf"/>
</dbReference>
<organism evidence="8 9">
    <name type="scientific">Candidatus Segetimicrobium genomatis</name>
    <dbReference type="NCBI Taxonomy" id="2569760"/>
    <lineage>
        <taxon>Bacteria</taxon>
        <taxon>Bacillati</taxon>
        <taxon>Candidatus Sysuimicrobiota</taxon>
        <taxon>Candidatus Sysuimicrobiia</taxon>
        <taxon>Candidatus Sysuimicrobiales</taxon>
        <taxon>Candidatus Segetimicrobiaceae</taxon>
        <taxon>Candidatus Segetimicrobium</taxon>
    </lineage>
</organism>
<dbReference type="Pfam" id="PF12832">
    <property type="entry name" value="MFS_1_like"/>
    <property type="match status" value="1"/>
</dbReference>
<evidence type="ECO:0000256" key="3">
    <source>
        <dbReference type="ARBA" id="ARBA00022692"/>
    </source>
</evidence>